<dbReference type="PROSITE" id="PS51257">
    <property type="entry name" value="PROKAR_LIPOPROTEIN"/>
    <property type="match status" value="1"/>
</dbReference>
<evidence type="ECO:0000259" key="4">
    <source>
        <dbReference type="Pfam" id="PF13360"/>
    </source>
</evidence>
<dbReference type="OrthoDB" id="218952at2"/>
<dbReference type="InterPro" id="IPR002372">
    <property type="entry name" value="PQQ_rpt_dom"/>
</dbReference>
<dbReference type="RefSeq" id="WP_145053259.1">
    <property type="nucleotide sequence ID" value="NZ_CP036433.1"/>
</dbReference>
<dbReference type="Gene3D" id="2.130.10.10">
    <property type="entry name" value="YVTN repeat-like/Quinoprotein amine dehydrogenase"/>
    <property type="match status" value="2"/>
</dbReference>
<keyword evidence="2" id="KW-0732">Signal</keyword>
<evidence type="ECO:0000259" key="3">
    <source>
        <dbReference type="Pfam" id="PF11721"/>
    </source>
</evidence>
<dbReference type="InterPro" id="IPR021720">
    <property type="entry name" value="Malectin_dom"/>
</dbReference>
<dbReference type="InterPro" id="IPR015943">
    <property type="entry name" value="WD40/YVTN_repeat-like_dom_sf"/>
</dbReference>
<dbReference type="Pfam" id="PF13360">
    <property type="entry name" value="PQQ_2"/>
    <property type="match status" value="2"/>
</dbReference>
<feature type="domain" description="Malectin" evidence="3">
    <location>
        <begin position="1119"/>
        <end position="1187"/>
    </location>
</feature>
<protein>
    <submittedName>
        <fullName evidence="5">Outer membrane biogenesis protein BamB</fullName>
    </submittedName>
</protein>
<dbReference type="Proteomes" id="UP000317648">
    <property type="component" value="Chromosome"/>
</dbReference>
<dbReference type="InterPro" id="IPR011047">
    <property type="entry name" value="Quinoprotein_ADH-like_sf"/>
</dbReference>
<evidence type="ECO:0000256" key="1">
    <source>
        <dbReference type="SAM" id="MobiDB-lite"/>
    </source>
</evidence>
<evidence type="ECO:0000313" key="5">
    <source>
        <dbReference type="EMBL" id="QDU94660.1"/>
    </source>
</evidence>
<dbReference type="EMBL" id="CP036433">
    <property type="protein sequence ID" value="QDU94660.1"/>
    <property type="molecule type" value="Genomic_DNA"/>
</dbReference>
<dbReference type="SUPFAM" id="SSF50998">
    <property type="entry name" value="Quinoprotein alcohol dehydrogenase-like"/>
    <property type="match status" value="2"/>
</dbReference>
<name>A0A518DS36_9BACT</name>
<gene>
    <name evidence="5" type="ORF">Pla8534_24660</name>
</gene>
<organism evidence="5 6">
    <name type="scientific">Lignipirellula cremea</name>
    <dbReference type="NCBI Taxonomy" id="2528010"/>
    <lineage>
        <taxon>Bacteria</taxon>
        <taxon>Pseudomonadati</taxon>
        <taxon>Planctomycetota</taxon>
        <taxon>Planctomycetia</taxon>
        <taxon>Pirellulales</taxon>
        <taxon>Pirellulaceae</taxon>
        <taxon>Lignipirellula</taxon>
    </lineage>
</organism>
<feature type="region of interest" description="Disordered" evidence="1">
    <location>
        <begin position="343"/>
        <end position="362"/>
    </location>
</feature>
<feature type="domain" description="Pyrrolo-quinoline quinone repeat" evidence="4">
    <location>
        <begin position="61"/>
        <end position="270"/>
    </location>
</feature>
<accession>A0A518DS36</accession>
<dbReference type="Pfam" id="PF11721">
    <property type="entry name" value="Malectin"/>
    <property type="match status" value="1"/>
</dbReference>
<feature type="compositionally biased region" description="Basic and acidic residues" evidence="1">
    <location>
        <begin position="343"/>
        <end position="360"/>
    </location>
</feature>
<dbReference type="SMART" id="SM00564">
    <property type="entry name" value="PQQ"/>
    <property type="match status" value="5"/>
</dbReference>
<dbReference type="InterPro" id="IPR018391">
    <property type="entry name" value="PQQ_b-propeller_rpt"/>
</dbReference>
<evidence type="ECO:0000256" key="2">
    <source>
        <dbReference type="SAM" id="SignalP"/>
    </source>
</evidence>
<evidence type="ECO:0000313" key="6">
    <source>
        <dbReference type="Proteomes" id="UP000317648"/>
    </source>
</evidence>
<proteinExistence type="predicted"/>
<feature type="signal peptide" evidence="2">
    <location>
        <begin position="1"/>
        <end position="33"/>
    </location>
</feature>
<dbReference type="PANTHER" id="PTHR34512:SF30">
    <property type="entry name" value="OUTER MEMBRANE PROTEIN ASSEMBLY FACTOR BAMB"/>
    <property type="match status" value="1"/>
</dbReference>
<keyword evidence="6" id="KW-1185">Reference proteome</keyword>
<reference evidence="5 6" key="1">
    <citation type="submission" date="2019-02" db="EMBL/GenBank/DDBJ databases">
        <title>Deep-cultivation of Planctomycetes and their phenomic and genomic characterization uncovers novel biology.</title>
        <authorList>
            <person name="Wiegand S."/>
            <person name="Jogler M."/>
            <person name="Boedeker C."/>
            <person name="Pinto D."/>
            <person name="Vollmers J."/>
            <person name="Rivas-Marin E."/>
            <person name="Kohn T."/>
            <person name="Peeters S.H."/>
            <person name="Heuer A."/>
            <person name="Rast P."/>
            <person name="Oberbeckmann S."/>
            <person name="Bunk B."/>
            <person name="Jeske O."/>
            <person name="Meyerdierks A."/>
            <person name="Storesund J.E."/>
            <person name="Kallscheuer N."/>
            <person name="Luecker S."/>
            <person name="Lage O.M."/>
            <person name="Pohl T."/>
            <person name="Merkel B.J."/>
            <person name="Hornburger P."/>
            <person name="Mueller R.-W."/>
            <person name="Bruemmer F."/>
            <person name="Labrenz M."/>
            <person name="Spormann A.M."/>
            <person name="Op den Camp H."/>
            <person name="Overmann J."/>
            <person name="Amann R."/>
            <person name="Jetten M.S.M."/>
            <person name="Mascher T."/>
            <person name="Medema M.H."/>
            <person name="Devos D.P."/>
            <person name="Kaster A.-K."/>
            <person name="Ovreas L."/>
            <person name="Rohde M."/>
            <person name="Galperin M.Y."/>
            <person name="Jogler C."/>
        </authorList>
    </citation>
    <scope>NUCLEOTIDE SEQUENCE [LARGE SCALE GENOMIC DNA]</scope>
    <source>
        <strain evidence="5 6">Pla85_3_4</strain>
    </source>
</reference>
<sequence precursor="true">MTARPFVCRQILIALVTLACSGVLLVPAGTAFAAGAWPQRRFDAQRGGSSPHGLPEKMQLQWSRDLPAPQPAWPASQYKLQFDAVPEPVAADGRIFVPSTVNDCVTAYEATTGKELWRYTTDGPVRFAPLVAGDQVCFVSDDGCLYCVSADDGRLHWKFRGGPEDRPVLGNERLISSWPARGAPVLENDVVYFAAGIWPFMGVFVHAVDLESGQPLWTNSGDSMNYITHPHGAKAFGTVSPQGYLAVGDGRLFVPGGRSMPAVYDLATGALDYFPYDKKHGHYEVSVGPDEFYVAGQTFSAQNGDAVKGVTPVLNDGQSLYYLESDRLAIASLKATESTKPKLDRFGKPVASETKRERTRQASGRLVGAEELLLKAGNRLYATAEQQILAYETPTTDAGDIEPSWSASLDAPVETMIAADDRLYVVAGSRLYCYGAGDADATTAAVSAEAGSQPDVIDASLTAAAGEQVAQILAAVPGQQGWAVLLGADNPALVEELVKQTEYSLLVVDSDADQVAALRQRLQAQGLYGRRVAVRQASGSPAAFPLPSYLANLIVVSDPAVSLDNDEAAWFTALRPYGGTAVWPTTEQQHAAFAAAEHDPQAQIRRAGDWTVVVKAGALPGAADWTHQYADPGQSCVSTDHRVKAPFGILWWGGPSHDDVLPRHGHGPSPQVAGGRVIVEGPDMLRAVDAYTGRLLWQRDLPGVGEYYNITAHFAGAGETGSNYVSLPDRIYLFQGFDLLELDAATGKTLRTFPHVIADKPEAWGYLAVSGDLLIAASSLVTVDDKPATHASGSRTLVVFDRTTGKMLWSRDAEFNFRHNNIAIGGDKLFCIDNLTQKRIDLLRRRGFEPTGSPTLYALDLRTGKPVWQTQENVFGTFLNYSAAHDLLLQAGSFYRDRAGDEVSKGMTAYRGADGEVLWKNDLTYGGPCMLWRDKIITNGGGGFSVDMKTGEATGWTYARAYGCNTAVASEHLLTFRSGAAGYYDLASQSGTGNVGGFRSSCTNNLIVADGLLNAPDYTRTCTCAYQNQTSLALVHMPEAELWATGENIDPLGFGVNLAAPGDRRDADGVLWRPYGAEVLPEAAGKFRVHSSQLAAGELNWVAASGVEGIEELVIPLEFTGQARLRLVFYEPGDKAPGERVFDLSAGKESLLNDFDIAQATAESGAAVIKTFTVAVPADGKLRLKFASQTNAPAVLSGVEVLQAK</sequence>
<feature type="domain" description="Pyrrolo-quinoline quinone repeat" evidence="4">
    <location>
        <begin position="741"/>
        <end position="983"/>
    </location>
</feature>
<dbReference type="PANTHER" id="PTHR34512">
    <property type="entry name" value="CELL SURFACE PROTEIN"/>
    <property type="match status" value="1"/>
</dbReference>
<dbReference type="KEGG" id="lcre:Pla8534_24660"/>
<feature type="chain" id="PRO_5022051625" evidence="2">
    <location>
        <begin position="34"/>
        <end position="1205"/>
    </location>
</feature>
<dbReference type="Gene3D" id="2.60.120.430">
    <property type="entry name" value="Galactose-binding lectin"/>
    <property type="match status" value="1"/>
</dbReference>
<dbReference type="AlphaFoldDB" id="A0A518DS36"/>